<comment type="caution">
    <text evidence="2">The sequence shown here is derived from an EMBL/GenBank/DDBJ whole genome shotgun (WGS) entry which is preliminary data.</text>
</comment>
<reference evidence="2 3" key="1">
    <citation type="submission" date="2018-08" db="EMBL/GenBank/DDBJ databases">
        <title>A genome reference for cultivated species of the human gut microbiota.</title>
        <authorList>
            <person name="Zou Y."/>
            <person name="Xue W."/>
            <person name="Luo G."/>
        </authorList>
    </citation>
    <scope>NUCLEOTIDE SEQUENCE [LARGE SCALE GENOMIC DNA]</scope>
    <source>
        <strain evidence="2 3">AF46-2NS</strain>
    </source>
</reference>
<dbReference type="PROSITE" id="PS51186">
    <property type="entry name" value="GNAT"/>
    <property type="match status" value="1"/>
</dbReference>
<accession>A0A3R6HTD8</accession>
<dbReference type="AlphaFoldDB" id="A0A3R6HTD8"/>
<feature type="domain" description="N-acetyltransferase" evidence="1">
    <location>
        <begin position="11"/>
        <end position="157"/>
    </location>
</feature>
<organism evidence="2 3">
    <name type="scientific">Segatella copri</name>
    <dbReference type="NCBI Taxonomy" id="165179"/>
    <lineage>
        <taxon>Bacteria</taxon>
        <taxon>Pseudomonadati</taxon>
        <taxon>Bacteroidota</taxon>
        <taxon>Bacteroidia</taxon>
        <taxon>Bacteroidales</taxon>
        <taxon>Prevotellaceae</taxon>
        <taxon>Segatella</taxon>
    </lineage>
</organism>
<dbReference type="EMBL" id="QRNB01000050">
    <property type="protein sequence ID" value="RHK09592.1"/>
    <property type="molecule type" value="Genomic_DNA"/>
</dbReference>
<name>A0A3R6HTD8_9BACT</name>
<dbReference type="InterPro" id="IPR000182">
    <property type="entry name" value="GNAT_dom"/>
</dbReference>
<evidence type="ECO:0000313" key="2">
    <source>
        <dbReference type="EMBL" id="RHK09592.1"/>
    </source>
</evidence>
<dbReference type="SUPFAM" id="SSF55729">
    <property type="entry name" value="Acyl-CoA N-acyltransferases (Nat)"/>
    <property type="match status" value="1"/>
</dbReference>
<dbReference type="Proteomes" id="UP000286211">
    <property type="component" value="Unassembled WGS sequence"/>
</dbReference>
<gene>
    <name evidence="2" type="ORF">DW079_09930</name>
</gene>
<dbReference type="Gene3D" id="3.40.630.30">
    <property type="match status" value="1"/>
</dbReference>
<keyword evidence="2" id="KW-0808">Transferase</keyword>
<evidence type="ECO:0000313" key="3">
    <source>
        <dbReference type="Proteomes" id="UP000286211"/>
    </source>
</evidence>
<dbReference type="GO" id="GO:0016747">
    <property type="term" value="F:acyltransferase activity, transferring groups other than amino-acyl groups"/>
    <property type="evidence" value="ECO:0007669"/>
    <property type="project" value="InterPro"/>
</dbReference>
<protein>
    <submittedName>
        <fullName evidence="2">N-acetyltransferase</fullName>
    </submittedName>
</protein>
<proteinExistence type="predicted"/>
<dbReference type="InterPro" id="IPR016181">
    <property type="entry name" value="Acyl_CoA_acyltransferase"/>
</dbReference>
<evidence type="ECO:0000259" key="1">
    <source>
        <dbReference type="PROSITE" id="PS51186"/>
    </source>
</evidence>
<sequence length="355" mass="42364">MDLQLERFSDINLKDPFFDSLRSSYPEFDEWYYKKEAAGATAYTYYINRELKDFLYLKIEEEELSDMVPVQPARKRLKVGTFKVDNDNRHTTRGERFMKKIMDLAIAEDVDEIYVTMFPTEELQGLIRMFEKFGFLHEADKPHEDGNSEYVLIKNMRNHIGDLKLDYPFVRKAGSNKYVLSIVPEYHTQLFPDSILKNEQKYDLIQDVSETNSIYKIYLCWMKGTRYLKTGDKLVIYRTSDFQGPAKYRSVCTSVCTVSEVKTFKDFENEDAFVNYTNRYSVFKEYELRRWYRTRNCFIVIKMLYNIAFTKKVINKVMKEQVGLNPEYWGFFQLTDAQFDKLLELGEIDERYIID</sequence>